<feature type="transmembrane region" description="Helical" evidence="8">
    <location>
        <begin position="6"/>
        <end position="21"/>
    </location>
</feature>
<evidence type="ECO:0000256" key="4">
    <source>
        <dbReference type="ARBA" id="ARBA00022692"/>
    </source>
</evidence>
<feature type="transmembrane region" description="Helical" evidence="8">
    <location>
        <begin position="78"/>
        <end position="96"/>
    </location>
</feature>
<comment type="subcellular location">
    <subcellularLocation>
        <location evidence="1">Cell membrane</location>
        <topology evidence="1">Multi-pass membrane protein</topology>
    </subcellularLocation>
</comment>
<dbReference type="EMBL" id="JBHRZS010000006">
    <property type="protein sequence ID" value="MFC3879968.1"/>
    <property type="molecule type" value="Genomic_DNA"/>
</dbReference>
<evidence type="ECO:0000256" key="7">
    <source>
        <dbReference type="PIRNR" id="PIRNR016636"/>
    </source>
</evidence>
<evidence type="ECO:0000256" key="1">
    <source>
        <dbReference type="ARBA" id="ARBA00004651"/>
    </source>
</evidence>
<dbReference type="PIRSF" id="PIRSF500217">
    <property type="entry name" value="AlgI"/>
    <property type="match status" value="1"/>
</dbReference>
<dbReference type="PANTHER" id="PTHR13285">
    <property type="entry name" value="ACYLTRANSFERASE"/>
    <property type="match status" value="1"/>
</dbReference>
<feature type="transmembrane region" description="Helical" evidence="8">
    <location>
        <begin position="228"/>
        <end position="246"/>
    </location>
</feature>
<sequence>MLFTSIEFAIFLPLVFALYWLTAKHRKTQLVIILVSSYFFYAWWDWRFLGLIIFSSLIDFLIGLQMGKTTSKLKKKRLLGLSLFTNLGLLGVFKYFNFFLQSFSEAFSLFGQNMAVARLDIVLPVGISFYTFQTLSYTIDIYRGKLSPTKDVLAFFSFVSFFPQLVAGPIERASHLLGQFTSPRRFDYAFAVSGVRIFIWGFFKKVVIADNAASLVDLIFANYSDQSSAALMFGAILFAFQIYGDFSGYSDMAIGLSRILGFDLMLNFRFPYLAQNINDFWKRWHISLSSWFRDYLYIPIGGSHGSSLFALRNVMIVFVVSGFWHGANWTFIVWGILHGLLYIPMFLNKSKQNLTVHKPLRRLPNIFLTFSLVCIAWIFFRAESLTDALGYIYGLFTNSGSANMVLASNQRLLVLVIVMISSFAMLFLEFKAEIKQKSEVLLPSYGLGLLVLAIVFFGAFNNPEDFIYFQF</sequence>
<evidence type="ECO:0000256" key="3">
    <source>
        <dbReference type="ARBA" id="ARBA00022475"/>
    </source>
</evidence>
<comment type="similarity">
    <text evidence="2 7">Belongs to the membrane-bound acyltransferase family.</text>
</comment>
<keyword evidence="7" id="KW-0012">Acyltransferase</keyword>
<keyword evidence="7" id="KW-0808">Transferase</keyword>
<dbReference type="InterPro" id="IPR004299">
    <property type="entry name" value="MBOAT_fam"/>
</dbReference>
<reference evidence="10" key="1">
    <citation type="journal article" date="2019" name="Int. J. Syst. Evol. Microbiol.">
        <title>The Global Catalogue of Microorganisms (GCM) 10K type strain sequencing project: providing services to taxonomists for standard genome sequencing and annotation.</title>
        <authorList>
            <consortium name="The Broad Institute Genomics Platform"/>
            <consortium name="The Broad Institute Genome Sequencing Center for Infectious Disease"/>
            <person name="Wu L."/>
            <person name="Ma J."/>
        </authorList>
    </citation>
    <scope>NUCLEOTIDE SEQUENCE [LARGE SCALE GENOMIC DNA]</scope>
    <source>
        <strain evidence="10">CCUG 60523</strain>
    </source>
</reference>
<feature type="transmembrane region" description="Helical" evidence="8">
    <location>
        <begin position="50"/>
        <end position="66"/>
    </location>
</feature>
<feature type="transmembrane region" description="Helical" evidence="8">
    <location>
        <begin position="188"/>
        <end position="207"/>
    </location>
</feature>
<evidence type="ECO:0000256" key="2">
    <source>
        <dbReference type="ARBA" id="ARBA00010323"/>
    </source>
</evidence>
<gene>
    <name evidence="9" type="ORF">ACFOSV_07270</name>
</gene>
<evidence type="ECO:0000313" key="9">
    <source>
        <dbReference type="EMBL" id="MFC3879968.1"/>
    </source>
</evidence>
<keyword evidence="6 7" id="KW-0472">Membrane</keyword>
<feature type="transmembrane region" description="Helical" evidence="8">
    <location>
        <begin position="440"/>
        <end position="460"/>
    </location>
</feature>
<feature type="transmembrane region" description="Helical" evidence="8">
    <location>
        <begin position="116"/>
        <end position="139"/>
    </location>
</feature>
<keyword evidence="10" id="KW-1185">Reference proteome</keyword>
<feature type="transmembrane region" description="Helical" evidence="8">
    <location>
        <begin position="151"/>
        <end position="168"/>
    </location>
</feature>
<evidence type="ECO:0000256" key="8">
    <source>
        <dbReference type="SAM" id="Phobius"/>
    </source>
</evidence>
<feature type="transmembrane region" description="Helical" evidence="8">
    <location>
        <begin position="412"/>
        <end position="428"/>
    </location>
</feature>
<protein>
    <submittedName>
        <fullName evidence="9">MBOAT family O-acyltransferase</fullName>
    </submittedName>
</protein>
<accession>A0ABV8APN4</accession>
<dbReference type="InterPro" id="IPR024194">
    <property type="entry name" value="Ac/AlaTfrase_AlgI/DltB"/>
</dbReference>
<organism evidence="9 10">
    <name type="scientific">Algoriphagus namhaensis</name>
    <dbReference type="NCBI Taxonomy" id="915353"/>
    <lineage>
        <taxon>Bacteria</taxon>
        <taxon>Pseudomonadati</taxon>
        <taxon>Bacteroidota</taxon>
        <taxon>Cytophagia</taxon>
        <taxon>Cytophagales</taxon>
        <taxon>Cyclobacteriaceae</taxon>
        <taxon>Algoriphagus</taxon>
    </lineage>
</organism>
<dbReference type="PANTHER" id="PTHR13285:SF18">
    <property type="entry name" value="PROTEIN-CYSTEINE N-PALMITOYLTRANSFERASE RASP"/>
    <property type="match status" value="1"/>
</dbReference>
<dbReference type="Proteomes" id="UP001595805">
    <property type="component" value="Unassembled WGS sequence"/>
</dbReference>
<evidence type="ECO:0000256" key="6">
    <source>
        <dbReference type="ARBA" id="ARBA00023136"/>
    </source>
</evidence>
<proteinExistence type="inferred from homology"/>
<keyword evidence="4 8" id="KW-0812">Transmembrane</keyword>
<keyword evidence="3 7" id="KW-1003">Cell membrane</keyword>
<dbReference type="PIRSF" id="PIRSF016636">
    <property type="entry name" value="AlgI_DltB"/>
    <property type="match status" value="1"/>
</dbReference>
<evidence type="ECO:0000313" key="10">
    <source>
        <dbReference type="Proteomes" id="UP001595805"/>
    </source>
</evidence>
<evidence type="ECO:0000256" key="5">
    <source>
        <dbReference type="ARBA" id="ARBA00022989"/>
    </source>
</evidence>
<dbReference type="Pfam" id="PF03062">
    <property type="entry name" value="MBOAT"/>
    <property type="match status" value="1"/>
</dbReference>
<keyword evidence="5 8" id="KW-1133">Transmembrane helix</keyword>
<name>A0ABV8APN4_9BACT</name>
<dbReference type="InterPro" id="IPR028362">
    <property type="entry name" value="AlgI"/>
</dbReference>
<dbReference type="InterPro" id="IPR051085">
    <property type="entry name" value="MB_O-acyltransferase"/>
</dbReference>
<feature type="transmembrane region" description="Helical" evidence="8">
    <location>
        <begin position="28"/>
        <end position="44"/>
    </location>
</feature>
<feature type="transmembrane region" description="Helical" evidence="8">
    <location>
        <begin position="363"/>
        <end position="380"/>
    </location>
</feature>
<comment type="caution">
    <text evidence="9">The sequence shown here is derived from an EMBL/GenBank/DDBJ whole genome shotgun (WGS) entry which is preliminary data.</text>
</comment>
<dbReference type="RefSeq" id="WP_377904894.1">
    <property type="nucleotide sequence ID" value="NZ_JBHRZS010000006.1"/>
</dbReference>
<feature type="transmembrane region" description="Helical" evidence="8">
    <location>
        <begin position="326"/>
        <end position="343"/>
    </location>
</feature>